<name>A0A844FU70_9FIRM</name>
<dbReference type="GO" id="GO:0051607">
    <property type="term" value="P:defense response to virus"/>
    <property type="evidence" value="ECO:0007669"/>
    <property type="project" value="UniProtKB-KW"/>
</dbReference>
<dbReference type="Proteomes" id="UP000442619">
    <property type="component" value="Unassembled WGS sequence"/>
</dbReference>
<evidence type="ECO:0000256" key="7">
    <source>
        <dbReference type="SAM" id="MobiDB-lite"/>
    </source>
</evidence>
<keyword evidence="5" id="KW-0051">Antiviral defense</keyword>
<keyword evidence="4" id="KW-0694">RNA-binding</keyword>
<proteinExistence type="inferred from homology"/>
<accession>A0A844FU70</accession>
<comment type="function">
    <text evidence="1">This subunit may be involved in monitoring complementarity of crRNA and target RNA.</text>
</comment>
<evidence type="ECO:0000256" key="6">
    <source>
        <dbReference type="ARBA" id="ARBA00031723"/>
    </source>
</evidence>
<evidence type="ECO:0000256" key="4">
    <source>
        <dbReference type="ARBA" id="ARBA00022884"/>
    </source>
</evidence>
<organism evidence="8 9">
    <name type="scientific">Sharpea porci</name>
    <dbReference type="NCBI Taxonomy" id="2652286"/>
    <lineage>
        <taxon>Bacteria</taxon>
        <taxon>Bacillati</taxon>
        <taxon>Bacillota</taxon>
        <taxon>Erysipelotrichia</taxon>
        <taxon>Erysipelotrichales</taxon>
        <taxon>Coprobacillaceae</taxon>
        <taxon>Sharpea</taxon>
    </lineage>
</organism>
<protein>
    <recommendedName>
        <fullName evidence="3">CRISPR system Cms protein Csm2</fullName>
    </recommendedName>
    <alternativeName>
        <fullName evidence="6">CRISPR type III A-associated protein Csm2</fullName>
    </alternativeName>
</protein>
<dbReference type="RefSeq" id="WP_154515005.1">
    <property type="nucleotide sequence ID" value="NZ_VUNM01000007.1"/>
</dbReference>
<evidence type="ECO:0000313" key="9">
    <source>
        <dbReference type="Proteomes" id="UP000442619"/>
    </source>
</evidence>
<dbReference type="GO" id="GO:0003723">
    <property type="term" value="F:RNA binding"/>
    <property type="evidence" value="ECO:0007669"/>
    <property type="project" value="UniProtKB-KW"/>
</dbReference>
<dbReference type="AlphaFoldDB" id="A0A844FU70"/>
<evidence type="ECO:0000256" key="3">
    <source>
        <dbReference type="ARBA" id="ARBA00016118"/>
    </source>
</evidence>
<sequence>MSYMYDQKKRSSYQRKKTEEKKEINPYKPITIPLSQYFNDPIELYLPEKKAYKYAKDLLGANNHQMRKVLDGIKEAKAYVEANDFNLAKKTVFVLVAMSAYNAGREPKLKQLYYFVESVINEKSIVSKKDIITLDELFTSIIAYHKQLGGNKNA</sequence>
<comment type="similarity">
    <text evidence="2">Belongs to the CRISPR-associated Csm2 family.</text>
</comment>
<evidence type="ECO:0000256" key="1">
    <source>
        <dbReference type="ARBA" id="ARBA00003640"/>
    </source>
</evidence>
<reference evidence="8 9" key="1">
    <citation type="submission" date="2019-08" db="EMBL/GenBank/DDBJ databases">
        <title>In-depth cultivation of the pig gut microbiome towards novel bacterial diversity and tailored functional studies.</title>
        <authorList>
            <person name="Wylensek D."/>
            <person name="Hitch T.C.A."/>
            <person name="Clavel T."/>
        </authorList>
    </citation>
    <scope>NUCLEOTIDE SEQUENCE [LARGE SCALE GENOMIC DNA]</scope>
    <source>
        <strain evidence="8 9">CA-Schmier-601-WT-3</strain>
    </source>
</reference>
<keyword evidence="9" id="KW-1185">Reference proteome</keyword>
<comment type="caution">
    <text evidence="8">The sequence shown here is derived from an EMBL/GenBank/DDBJ whole genome shotgun (WGS) entry which is preliminary data.</text>
</comment>
<evidence type="ECO:0000256" key="2">
    <source>
        <dbReference type="ARBA" id="ARBA00006896"/>
    </source>
</evidence>
<dbReference type="Pfam" id="PF03750">
    <property type="entry name" value="Csm2_III-A"/>
    <property type="match status" value="1"/>
</dbReference>
<gene>
    <name evidence="8" type="ORF">FYJ79_04795</name>
</gene>
<dbReference type="InterPro" id="IPR010149">
    <property type="entry name" value="CRISPR-assoc_prot_Csm2_III-A"/>
</dbReference>
<evidence type="ECO:0000256" key="5">
    <source>
        <dbReference type="ARBA" id="ARBA00023118"/>
    </source>
</evidence>
<evidence type="ECO:0000313" key="8">
    <source>
        <dbReference type="EMBL" id="MST88899.1"/>
    </source>
</evidence>
<feature type="region of interest" description="Disordered" evidence="7">
    <location>
        <begin position="1"/>
        <end position="22"/>
    </location>
</feature>
<dbReference type="EMBL" id="VUNM01000007">
    <property type="protein sequence ID" value="MST88899.1"/>
    <property type="molecule type" value="Genomic_DNA"/>
</dbReference>